<accession>U4KTH6</accession>
<gene>
    <name evidence="1" type="ORF">BN85316830</name>
</gene>
<proteinExistence type="predicted"/>
<evidence type="ECO:0000313" key="2">
    <source>
        <dbReference type="Proteomes" id="UP000032737"/>
    </source>
</evidence>
<keyword evidence="2" id="KW-1185">Reference proteome</keyword>
<name>U4KTH6_9MOLU</name>
<sequence length="167" mass="18977">MKTKTHTTNEKLAIASVNYVRKKTSLNRGLYTLVASIKNDDGSTTPSNFDKSMILAFDPTFLSQSSEREIMKVAFLEAYKAYMYYMVLRNDMGLQTAEFNEDELSLFSTEFELGEITESTAVYQVASQYSSKLLSEISKSNLTASNLIKNYYGLYNTRERNTLIKSV</sequence>
<evidence type="ECO:0000313" key="1">
    <source>
        <dbReference type="EMBL" id="CCV66704.1"/>
    </source>
</evidence>
<dbReference type="Proteomes" id="UP000032737">
    <property type="component" value="Chromosome"/>
</dbReference>
<dbReference type="HOGENOM" id="CLU_1582992_0_0_14"/>
<organism evidence="1 2">
    <name type="scientific">Acholeplasma brassicae</name>
    <dbReference type="NCBI Taxonomy" id="61635"/>
    <lineage>
        <taxon>Bacteria</taxon>
        <taxon>Bacillati</taxon>
        <taxon>Mycoplasmatota</taxon>
        <taxon>Mollicutes</taxon>
        <taxon>Acholeplasmatales</taxon>
        <taxon>Acholeplasmataceae</taxon>
        <taxon>Acholeplasma</taxon>
    </lineage>
</organism>
<dbReference type="EMBL" id="FO681348">
    <property type="protein sequence ID" value="CCV66704.1"/>
    <property type="molecule type" value="Genomic_DNA"/>
</dbReference>
<protein>
    <submittedName>
        <fullName evidence="1">Uncharacterized protein</fullName>
    </submittedName>
</protein>
<dbReference type="KEGG" id="abra:BN85316830"/>
<dbReference type="AlphaFoldDB" id="U4KTH6"/>
<dbReference type="RefSeq" id="WP_030005554.1">
    <property type="nucleotide sequence ID" value="NC_022549.1"/>
</dbReference>
<reference evidence="1 2" key="1">
    <citation type="journal article" date="2013" name="J. Mol. Microbiol. Biotechnol.">
        <title>Analysis of the Complete Genomes of Acholeplasma brassicae , A. palmae and A. laidlawii and Their Comparison to the Obligate Parasites from ' Candidatus Phytoplasma'.</title>
        <authorList>
            <person name="Kube M."/>
            <person name="Siewert C."/>
            <person name="Migdoll A.M."/>
            <person name="Duduk B."/>
            <person name="Holz S."/>
            <person name="Rabus R."/>
            <person name="Seemuller E."/>
            <person name="Mitrovic J."/>
            <person name="Muller I."/>
            <person name="Buttner C."/>
            <person name="Reinhardt R."/>
        </authorList>
    </citation>
    <scope>NUCLEOTIDE SEQUENCE [LARGE SCALE GENOMIC DNA]</scope>
    <source>
        <strain evidence="2">0502</strain>
    </source>
</reference>